<name>A0A7E4V3Q1_PANRE</name>
<dbReference type="AlphaFoldDB" id="A0A7E4V3Q1"/>
<evidence type="ECO:0000313" key="2">
    <source>
        <dbReference type="WBParaSite" id="Pan_g16109.t1"/>
    </source>
</evidence>
<evidence type="ECO:0000313" key="1">
    <source>
        <dbReference type="Proteomes" id="UP000492821"/>
    </source>
</evidence>
<dbReference type="Proteomes" id="UP000492821">
    <property type="component" value="Unassembled WGS sequence"/>
</dbReference>
<proteinExistence type="predicted"/>
<keyword evidence="1" id="KW-1185">Reference proteome</keyword>
<dbReference type="WBParaSite" id="Pan_g16109.t1">
    <property type="protein sequence ID" value="Pan_g16109.t1"/>
    <property type="gene ID" value="Pan_g16109"/>
</dbReference>
<reference evidence="2" key="2">
    <citation type="submission" date="2020-10" db="UniProtKB">
        <authorList>
            <consortium name="WormBaseParasite"/>
        </authorList>
    </citation>
    <scope>IDENTIFICATION</scope>
</reference>
<protein>
    <submittedName>
        <fullName evidence="2">Uncharacterized protein</fullName>
    </submittedName>
</protein>
<accession>A0A7E4V3Q1</accession>
<organism evidence="1 2">
    <name type="scientific">Panagrellus redivivus</name>
    <name type="common">Microworm</name>
    <dbReference type="NCBI Taxonomy" id="6233"/>
    <lineage>
        <taxon>Eukaryota</taxon>
        <taxon>Metazoa</taxon>
        <taxon>Ecdysozoa</taxon>
        <taxon>Nematoda</taxon>
        <taxon>Chromadorea</taxon>
        <taxon>Rhabditida</taxon>
        <taxon>Tylenchina</taxon>
        <taxon>Panagrolaimomorpha</taxon>
        <taxon>Panagrolaimoidea</taxon>
        <taxon>Panagrolaimidae</taxon>
        <taxon>Panagrellus</taxon>
    </lineage>
</organism>
<reference evidence="1" key="1">
    <citation type="journal article" date="2013" name="Genetics">
        <title>The draft genome and transcriptome of Panagrellus redivivus are shaped by the harsh demands of a free-living lifestyle.</title>
        <authorList>
            <person name="Srinivasan J."/>
            <person name="Dillman A.R."/>
            <person name="Macchietto M.G."/>
            <person name="Heikkinen L."/>
            <person name="Lakso M."/>
            <person name="Fracchia K.M."/>
            <person name="Antoshechkin I."/>
            <person name="Mortazavi A."/>
            <person name="Wong G."/>
            <person name="Sternberg P.W."/>
        </authorList>
    </citation>
    <scope>NUCLEOTIDE SEQUENCE [LARGE SCALE GENOMIC DNA]</scope>
    <source>
        <strain evidence="1">MT8872</strain>
    </source>
</reference>
<sequence>MLPCDNFDPSAPSHLDCHLTFAICNVSDTPRPDTTTTTTDASECNLMTSNMDTGHHYACRRTPTSQSPPPTLGMNVKLDFALKSSREPHPSLTP</sequence>